<feature type="compositionally biased region" description="Low complexity" evidence="1">
    <location>
        <begin position="484"/>
        <end position="506"/>
    </location>
</feature>
<dbReference type="InterPro" id="IPR045851">
    <property type="entry name" value="AMP-bd_C_sf"/>
</dbReference>
<name>A0A937UQ93_9ACTN</name>
<evidence type="ECO:0000259" key="2">
    <source>
        <dbReference type="Pfam" id="PF00501"/>
    </source>
</evidence>
<dbReference type="GO" id="GO:0016878">
    <property type="term" value="F:acid-thiol ligase activity"/>
    <property type="evidence" value="ECO:0007669"/>
    <property type="project" value="UniProtKB-ARBA"/>
</dbReference>
<dbReference type="RefSeq" id="WP_203031836.1">
    <property type="nucleotide sequence ID" value="NZ_JAEACQ010000279.1"/>
</dbReference>
<dbReference type="InterPro" id="IPR000873">
    <property type="entry name" value="AMP-dep_synth/lig_dom"/>
</dbReference>
<evidence type="ECO:0000313" key="5">
    <source>
        <dbReference type="Proteomes" id="UP000604475"/>
    </source>
</evidence>
<dbReference type="InterPro" id="IPR042099">
    <property type="entry name" value="ANL_N_sf"/>
</dbReference>
<accession>A0A937UQ93</accession>
<keyword evidence="5" id="KW-1185">Reference proteome</keyword>
<dbReference type="AlphaFoldDB" id="A0A937UQ93"/>
<dbReference type="PANTHER" id="PTHR43767">
    <property type="entry name" value="LONG-CHAIN-FATTY-ACID--COA LIGASE"/>
    <property type="match status" value="1"/>
</dbReference>
<gene>
    <name evidence="4" type="ORF">I7412_31650</name>
</gene>
<dbReference type="PANTHER" id="PTHR43767:SF1">
    <property type="entry name" value="NONRIBOSOMAL PEPTIDE SYNTHASE PES1 (EUROFUNG)-RELATED"/>
    <property type="match status" value="1"/>
</dbReference>
<evidence type="ECO:0000256" key="1">
    <source>
        <dbReference type="SAM" id="MobiDB-lite"/>
    </source>
</evidence>
<reference evidence="4" key="1">
    <citation type="submission" date="2020-12" db="EMBL/GenBank/DDBJ databases">
        <title>Genomic characterization of non-nitrogen-fixing Frankia strains.</title>
        <authorList>
            <person name="Carlos-Shanley C."/>
            <person name="Guerra T."/>
            <person name="Hahn D."/>
        </authorList>
    </citation>
    <scope>NUCLEOTIDE SEQUENCE</scope>
    <source>
        <strain evidence="4">CN6</strain>
    </source>
</reference>
<dbReference type="SUPFAM" id="SSF56801">
    <property type="entry name" value="Acetyl-CoA synthetase-like"/>
    <property type="match status" value="1"/>
</dbReference>
<dbReference type="Proteomes" id="UP000604475">
    <property type="component" value="Unassembled WGS sequence"/>
</dbReference>
<protein>
    <submittedName>
        <fullName evidence="4">AMP-binding protein</fullName>
    </submittedName>
</protein>
<comment type="caution">
    <text evidence="4">The sequence shown here is derived from an EMBL/GenBank/DDBJ whole genome shotgun (WGS) entry which is preliminary data.</text>
</comment>
<dbReference type="InterPro" id="IPR050237">
    <property type="entry name" value="ATP-dep_AMP-bd_enzyme"/>
</dbReference>
<organism evidence="4 5">
    <name type="scientific">Frankia nepalensis</name>
    <dbReference type="NCBI Taxonomy" id="1836974"/>
    <lineage>
        <taxon>Bacteria</taxon>
        <taxon>Bacillati</taxon>
        <taxon>Actinomycetota</taxon>
        <taxon>Actinomycetes</taxon>
        <taxon>Frankiales</taxon>
        <taxon>Frankiaceae</taxon>
        <taxon>Frankia</taxon>
    </lineage>
</organism>
<evidence type="ECO:0000259" key="3">
    <source>
        <dbReference type="Pfam" id="PF13193"/>
    </source>
</evidence>
<dbReference type="Pfam" id="PF13193">
    <property type="entry name" value="AMP-binding_C"/>
    <property type="match status" value="1"/>
</dbReference>
<feature type="region of interest" description="Disordered" evidence="1">
    <location>
        <begin position="484"/>
        <end position="517"/>
    </location>
</feature>
<dbReference type="Pfam" id="PF00501">
    <property type="entry name" value="AMP-binding"/>
    <property type="match status" value="1"/>
</dbReference>
<dbReference type="EMBL" id="JAEACQ010000279">
    <property type="protein sequence ID" value="MBL7631634.1"/>
    <property type="molecule type" value="Genomic_DNA"/>
</dbReference>
<sequence length="517" mass="55361">MTPVSIGARVRLLGAERPDHVALRHIDLDGTESAHGWAEIDRRSSQLAGALAARGVGVGDRVGLGLRNSPQFVFAAFAAWKLGAVPVPVRWDVPDWELARVLEVIGPKVHLSAADLPWIDATAAGETPDLPDVTAPHLQGICSSGSTGLPKVIVAERPALYDYRMATPMFAGWGKVTQPQVILVLAPMYHANGFTTLYNLLAGDQLVVLAKFDAARAVDAVERHRITHFTGAPTMLQRIADLPGVDERDFASLEWIMQGAAPMPPSLVHRWAKLIGPEKIFMIYGMTEGLGWTALTGDEWMGHQGSVGRGIRGTEIRVLDPAGQELPTGQIGDVYLRCGHMGGYRYLGTAPRLRATEDGFITAGDMGHVDADGYLYLADRRIDMIITGGANVFPAEVEAALIDHPGIADVVVIGLRDEEWGRRVHALVEPADHANPPTPAEVIAYAKNRLAAYKVPKTVEFLDRIPRSEATKINRGALVAARGGGARAATRAAGRAAGRSPARASGQGQRLEPRAGG</sequence>
<feature type="domain" description="AMP-dependent synthetase/ligase" evidence="2">
    <location>
        <begin position="15"/>
        <end position="337"/>
    </location>
</feature>
<proteinExistence type="predicted"/>
<dbReference type="Gene3D" id="3.40.50.12780">
    <property type="entry name" value="N-terminal domain of ligase-like"/>
    <property type="match status" value="1"/>
</dbReference>
<feature type="domain" description="AMP-binding enzyme C-terminal" evidence="3">
    <location>
        <begin position="396"/>
        <end position="470"/>
    </location>
</feature>
<dbReference type="InterPro" id="IPR025110">
    <property type="entry name" value="AMP-bd_C"/>
</dbReference>
<dbReference type="Gene3D" id="3.30.300.30">
    <property type="match status" value="1"/>
</dbReference>
<evidence type="ECO:0000313" key="4">
    <source>
        <dbReference type="EMBL" id="MBL7631634.1"/>
    </source>
</evidence>